<dbReference type="EMBL" id="SACO01000005">
    <property type="protein sequence ID" value="RVU05443.1"/>
    <property type="molecule type" value="Genomic_DNA"/>
</dbReference>
<dbReference type="PANTHER" id="PTHR10443">
    <property type="entry name" value="MICROSOMAL DIPEPTIDASE"/>
    <property type="match status" value="1"/>
</dbReference>
<protein>
    <submittedName>
        <fullName evidence="2">Membrane dipeptidase</fullName>
    </submittedName>
</protein>
<evidence type="ECO:0000256" key="1">
    <source>
        <dbReference type="SAM" id="SignalP"/>
    </source>
</evidence>
<organism evidence="2 3">
    <name type="scientific">Novosphingobium umbonatum</name>
    <dbReference type="NCBI Taxonomy" id="1908524"/>
    <lineage>
        <taxon>Bacteria</taxon>
        <taxon>Pseudomonadati</taxon>
        <taxon>Pseudomonadota</taxon>
        <taxon>Alphaproteobacteria</taxon>
        <taxon>Sphingomonadales</taxon>
        <taxon>Sphingomonadaceae</taxon>
        <taxon>Novosphingobium</taxon>
    </lineage>
</organism>
<evidence type="ECO:0000313" key="2">
    <source>
        <dbReference type="EMBL" id="RVU05443.1"/>
    </source>
</evidence>
<dbReference type="AlphaFoldDB" id="A0A437N6A6"/>
<evidence type="ECO:0000313" key="3">
    <source>
        <dbReference type="Proteomes" id="UP000282837"/>
    </source>
</evidence>
<dbReference type="OrthoDB" id="9804920at2"/>
<proteinExistence type="predicted"/>
<accession>A0A437N6A6</accession>
<comment type="caution">
    <text evidence="2">The sequence shown here is derived from an EMBL/GenBank/DDBJ whole genome shotgun (WGS) entry which is preliminary data.</text>
</comment>
<dbReference type="GO" id="GO:0070573">
    <property type="term" value="F:metallodipeptidase activity"/>
    <property type="evidence" value="ECO:0007669"/>
    <property type="project" value="InterPro"/>
</dbReference>
<dbReference type="InterPro" id="IPR008257">
    <property type="entry name" value="Pept_M19"/>
</dbReference>
<dbReference type="PROSITE" id="PS51365">
    <property type="entry name" value="RENAL_DIPEPTIDASE_2"/>
    <property type="match status" value="1"/>
</dbReference>
<sequence>MRNVWLSGLSGVALLALGSPALAAPAPSPEAIAEAALKEAPVWDGHNDVPEQLRNRRKNMLAGFDFRDTTKEVGEDLWGNGNMGQASAAPRKVDPMQTDLPRLRKGKVGAQFWSVYVSANLTEQQAVQATFEQVDVMKRVIAANPADMQYCDNAACVEKAWKAGKIASLMGAEGGHSIGGSLAVLRQLYGAGVRYMTLTHFKNNSWADSGTDAPAHNGLTPFGKDVVREMQRLGMLVDLSHVSQKTMLDALDVAGAPVIFSHSNAQAISPHPRNVSDDVLDKVKANGGVVMVNFFPGYISKGQYVWNADRAGEMARQKALHPDRPDLAAAALKAWEAAHPKPVATLAEVAEHITHIAQRIGTDHIGLGSDFDGGSVGLAGLPDVSAYPALFVELAKRGMGKEDLKKIASGNILRVLKAAESYAAAHKGDAAIENPTSF</sequence>
<dbReference type="Gene3D" id="3.20.20.140">
    <property type="entry name" value="Metal-dependent hydrolases"/>
    <property type="match status" value="1"/>
</dbReference>
<dbReference type="Pfam" id="PF01244">
    <property type="entry name" value="Peptidase_M19"/>
    <property type="match status" value="1"/>
</dbReference>
<keyword evidence="3" id="KW-1185">Reference proteome</keyword>
<dbReference type="InterPro" id="IPR032466">
    <property type="entry name" value="Metal_Hydrolase"/>
</dbReference>
<keyword evidence="1" id="KW-0732">Signal</keyword>
<reference evidence="2 3" key="1">
    <citation type="submission" date="2019-01" db="EMBL/GenBank/DDBJ databases">
        <authorList>
            <person name="Chen W.-M."/>
        </authorList>
    </citation>
    <scope>NUCLEOTIDE SEQUENCE [LARGE SCALE GENOMIC DNA]</scope>
    <source>
        <strain evidence="2 3">FSY-9</strain>
    </source>
</reference>
<gene>
    <name evidence="2" type="ORF">EOE18_09085</name>
</gene>
<dbReference type="GO" id="GO:0006508">
    <property type="term" value="P:proteolysis"/>
    <property type="evidence" value="ECO:0007669"/>
    <property type="project" value="InterPro"/>
</dbReference>
<dbReference type="Proteomes" id="UP000282837">
    <property type="component" value="Unassembled WGS sequence"/>
</dbReference>
<feature type="chain" id="PRO_5019546542" evidence="1">
    <location>
        <begin position="24"/>
        <end position="438"/>
    </location>
</feature>
<dbReference type="PANTHER" id="PTHR10443:SF12">
    <property type="entry name" value="DIPEPTIDASE"/>
    <property type="match status" value="1"/>
</dbReference>
<feature type="signal peptide" evidence="1">
    <location>
        <begin position="1"/>
        <end position="23"/>
    </location>
</feature>
<dbReference type="SUPFAM" id="SSF51556">
    <property type="entry name" value="Metallo-dependent hydrolases"/>
    <property type="match status" value="1"/>
</dbReference>
<dbReference type="CDD" id="cd01301">
    <property type="entry name" value="rDP_like"/>
    <property type="match status" value="1"/>
</dbReference>
<dbReference type="RefSeq" id="WP_127708612.1">
    <property type="nucleotide sequence ID" value="NZ_SACO01000005.1"/>
</dbReference>
<name>A0A437N6A6_9SPHN</name>